<evidence type="ECO:0000313" key="14">
    <source>
        <dbReference type="Proteomes" id="UP000070319"/>
    </source>
</evidence>
<dbReference type="PROSITE" id="PS50005">
    <property type="entry name" value="TPR"/>
    <property type="match status" value="1"/>
</dbReference>
<evidence type="ECO:0000256" key="10">
    <source>
        <dbReference type="SAM" id="Coils"/>
    </source>
</evidence>
<sequence>MKMKLPFLLMFVVAGCTRPATLDLQMNSEADSLYEEACAHYENEEIDSCTYKLTKALELYRESGENEKVAITCLSLGQSYNGIAQTDSARPYLLEGLKYCEENTVLDSIRGRLLTDLASCYMIEGDIREATSQYLTALDATSKSGDSEAYLTNCSSLGVAYRRINLPDSALYYYGKGLEAAMKSKDYSAVSNLHANIAVMYISFKQLENAKEHAREAITYALKEEDALDWLQAYYICGSLLVKTGEYDQAINYLHKAYGIASQQQSPRFRLKVLSALLPAFQATAQDDSVRYYLNVCDRFLDELPETSHEAIGIYETKAQLLLKEKKYREGLDFYRKLTGLISTNSPTAPYVWYSRMAECYHNLQQPDEAYRYMEQALELRDSLAAQEVEKQMSELQVRYDTQKKELEIKRLKELQQQEELRSLRLTIWFIAFISFMLILLIILLYKRKLQLSRKYIDGMESERARLARELHDGVCNELLGLEMELKSGFNREEDKCELLDKLGRSRANIRSISHELMPPVFSDATIDEIITDYIDHLNVPSSMHLSFDASTSDWSLVSYNVAYELYRIVQESMNNILKYSSGTQVSISLLMDGAHVRLEIFSNGVMKRSSSKGIGMRTMEDRVRCMNGTLHVAADETGVCVTVTAPFK</sequence>
<keyword evidence="6" id="KW-0418">Kinase</keyword>
<comment type="caution">
    <text evidence="13">The sequence shown here is derived from an EMBL/GenBank/DDBJ whole genome shotgun (WGS) entry which is preliminary data.</text>
</comment>
<dbReference type="PANTHER" id="PTHR24421">
    <property type="entry name" value="NITRATE/NITRITE SENSOR PROTEIN NARX-RELATED"/>
    <property type="match status" value="1"/>
</dbReference>
<dbReference type="GO" id="GO:0000155">
    <property type="term" value="F:phosphorelay sensor kinase activity"/>
    <property type="evidence" value="ECO:0007669"/>
    <property type="project" value="InterPro"/>
</dbReference>
<keyword evidence="10" id="KW-0175">Coiled coil</keyword>
<gene>
    <name evidence="13" type="ORF">HMPREF2531_01696</name>
</gene>
<dbReference type="PANTHER" id="PTHR24421:SF10">
    <property type="entry name" value="NITRATE_NITRITE SENSOR PROTEIN NARQ"/>
    <property type="match status" value="1"/>
</dbReference>
<dbReference type="InterPro" id="IPR011712">
    <property type="entry name" value="Sig_transdc_His_kin_sub3_dim/P"/>
</dbReference>
<dbReference type="EMBL" id="LTDF01000069">
    <property type="protein sequence ID" value="KXT52233.1"/>
    <property type="molecule type" value="Genomic_DNA"/>
</dbReference>
<dbReference type="GO" id="GO:0005524">
    <property type="term" value="F:ATP binding"/>
    <property type="evidence" value="ECO:0007669"/>
    <property type="project" value="UniProtKB-KW"/>
</dbReference>
<dbReference type="Gene3D" id="1.25.40.10">
    <property type="entry name" value="Tetratricopeptide repeat domain"/>
    <property type="match status" value="3"/>
</dbReference>
<evidence type="ECO:0000313" key="13">
    <source>
        <dbReference type="EMBL" id="KXT52233.1"/>
    </source>
</evidence>
<dbReference type="GO" id="GO:0016020">
    <property type="term" value="C:membrane"/>
    <property type="evidence" value="ECO:0007669"/>
    <property type="project" value="InterPro"/>
</dbReference>
<dbReference type="SUPFAM" id="SSF48452">
    <property type="entry name" value="TPR-like"/>
    <property type="match status" value="3"/>
</dbReference>
<evidence type="ECO:0000256" key="5">
    <source>
        <dbReference type="ARBA" id="ARBA00022741"/>
    </source>
</evidence>
<dbReference type="Pfam" id="PF07730">
    <property type="entry name" value="HisKA_3"/>
    <property type="match status" value="1"/>
</dbReference>
<keyword evidence="11" id="KW-0812">Transmembrane</keyword>
<dbReference type="PATRIC" id="fig|329854.7.peg.1727"/>
<dbReference type="EC" id="2.7.13.3" evidence="2"/>
<dbReference type="Gene3D" id="3.30.565.10">
    <property type="entry name" value="Histidine kinase-like ATPase, C-terminal domain"/>
    <property type="match status" value="1"/>
</dbReference>
<evidence type="ECO:0000256" key="6">
    <source>
        <dbReference type="ARBA" id="ARBA00022777"/>
    </source>
</evidence>
<keyword evidence="7" id="KW-0067">ATP-binding</keyword>
<feature type="coiled-coil region" evidence="10">
    <location>
        <begin position="386"/>
        <end position="422"/>
    </location>
</feature>
<dbReference type="PROSITE" id="PS51257">
    <property type="entry name" value="PROKAR_LIPOPROTEIN"/>
    <property type="match status" value="1"/>
</dbReference>
<keyword evidence="9" id="KW-0802">TPR repeat</keyword>
<dbReference type="Pfam" id="PF13181">
    <property type="entry name" value="TPR_8"/>
    <property type="match status" value="2"/>
</dbReference>
<proteinExistence type="predicted"/>
<keyword evidence="11" id="KW-0472">Membrane</keyword>
<dbReference type="GO" id="GO:0046983">
    <property type="term" value="F:protein dimerization activity"/>
    <property type="evidence" value="ECO:0007669"/>
    <property type="project" value="InterPro"/>
</dbReference>
<evidence type="ECO:0000259" key="12">
    <source>
        <dbReference type="Pfam" id="PF07730"/>
    </source>
</evidence>
<accession>A0A139LLI2</accession>
<organism evidence="13">
    <name type="scientific">Bacteroides intestinalis</name>
    <dbReference type="NCBI Taxonomy" id="329854"/>
    <lineage>
        <taxon>Bacteria</taxon>
        <taxon>Pseudomonadati</taxon>
        <taxon>Bacteroidota</taxon>
        <taxon>Bacteroidia</taxon>
        <taxon>Bacteroidales</taxon>
        <taxon>Bacteroidaceae</taxon>
        <taxon>Bacteroides</taxon>
    </lineage>
</organism>
<evidence type="ECO:0000256" key="2">
    <source>
        <dbReference type="ARBA" id="ARBA00012438"/>
    </source>
</evidence>
<evidence type="ECO:0000256" key="11">
    <source>
        <dbReference type="SAM" id="Phobius"/>
    </source>
</evidence>
<dbReference type="AlphaFoldDB" id="A0A139LLI2"/>
<keyword evidence="4" id="KW-0808">Transferase</keyword>
<evidence type="ECO:0000256" key="7">
    <source>
        <dbReference type="ARBA" id="ARBA00022840"/>
    </source>
</evidence>
<keyword evidence="5" id="KW-0547">Nucleotide-binding</keyword>
<dbReference type="CDD" id="cd16917">
    <property type="entry name" value="HATPase_UhpB-NarQ-NarX-like"/>
    <property type="match status" value="1"/>
</dbReference>
<dbReference type="Proteomes" id="UP000070319">
    <property type="component" value="Unassembled WGS sequence"/>
</dbReference>
<evidence type="ECO:0000256" key="4">
    <source>
        <dbReference type="ARBA" id="ARBA00022679"/>
    </source>
</evidence>
<comment type="catalytic activity">
    <reaction evidence="1">
        <text>ATP + protein L-histidine = ADP + protein N-phospho-L-histidine.</text>
        <dbReference type="EC" id="2.7.13.3"/>
    </reaction>
</comment>
<evidence type="ECO:0000256" key="8">
    <source>
        <dbReference type="ARBA" id="ARBA00023012"/>
    </source>
</evidence>
<evidence type="ECO:0000256" key="9">
    <source>
        <dbReference type="PROSITE-ProRule" id="PRU00339"/>
    </source>
</evidence>
<keyword evidence="3" id="KW-0597">Phosphoprotein</keyword>
<name>A0A139LLI2_9BACE</name>
<reference evidence="13 14" key="1">
    <citation type="submission" date="2016-02" db="EMBL/GenBank/DDBJ databases">
        <authorList>
            <person name="Wen L."/>
            <person name="He K."/>
            <person name="Yang H."/>
        </authorList>
    </citation>
    <scope>NUCLEOTIDE SEQUENCE [LARGE SCALE GENOMIC DNA]</scope>
    <source>
        <strain evidence="13 14">KLE1704</strain>
    </source>
</reference>
<feature type="domain" description="Signal transduction histidine kinase subgroup 3 dimerisation and phosphoacceptor" evidence="12">
    <location>
        <begin position="463"/>
        <end position="510"/>
    </location>
</feature>
<evidence type="ECO:0000256" key="1">
    <source>
        <dbReference type="ARBA" id="ARBA00000085"/>
    </source>
</evidence>
<protein>
    <recommendedName>
        <fullName evidence="2">histidine kinase</fullName>
        <ecNumber evidence="2">2.7.13.3</ecNumber>
    </recommendedName>
</protein>
<feature type="transmembrane region" description="Helical" evidence="11">
    <location>
        <begin position="426"/>
        <end position="446"/>
    </location>
</feature>
<dbReference type="SUPFAM" id="SSF55874">
    <property type="entry name" value="ATPase domain of HSP90 chaperone/DNA topoisomerase II/histidine kinase"/>
    <property type="match status" value="1"/>
</dbReference>
<evidence type="ECO:0000256" key="3">
    <source>
        <dbReference type="ARBA" id="ARBA00022553"/>
    </source>
</evidence>
<dbReference type="InterPro" id="IPR050482">
    <property type="entry name" value="Sensor_HK_TwoCompSys"/>
</dbReference>
<dbReference type="InterPro" id="IPR019734">
    <property type="entry name" value="TPR_rpt"/>
</dbReference>
<dbReference type="Gene3D" id="1.20.5.1930">
    <property type="match status" value="1"/>
</dbReference>
<keyword evidence="11" id="KW-1133">Transmembrane helix</keyword>
<dbReference type="InterPro" id="IPR036890">
    <property type="entry name" value="HATPase_C_sf"/>
</dbReference>
<dbReference type="InterPro" id="IPR011990">
    <property type="entry name" value="TPR-like_helical_dom_sf"/>
</dbReference>
<feature type="repeat" description="TPR" evidence="9">
    <location>
        <begin position="231"/>
        <end position="264"/>
    </location>
</feature>
<dbReference type="SMART" id="SM00028">
    <property type="entry name" value="TPR"/>
    <property type="match status" value="7"/>
</dbReference>
<keyword evidence="8" id="KW-0902">Two-component regulatory system</keyword>